<evidence type="ECO:0000313" key="9">
    <source>
        <dbReference type="EMBL" id="MPM33440.1"/>
    </source>
</evidence>
<evidence type="ECO:0000256" key="6">
    <source>
        <dbReference type="ARBA" id="ARBA00023277"/>
    </source>
</evidence>
<proteinExistence type="inferred from homology"/>
<name>A0A644YXU2_9ZZZZ</name>
<dbReference type="InterPro" id="IPR005929">
    <property type="entry name" value="Ribulokinase"/>
</dbReference>
<accession>A0A644YXU2</accession>
<dbReference type="PANTHER" id="PTHR43435:SF4">
    <property type="entry name" value="FGGY CARBOHYDRATE KINASE DOMAIN-CONTAINING PROTEIN"/>
    <property type="match status" value="1"/>
</dbReference>
<gene>
    <name evidence="9" type="primary">araB_6</name>
    <name evidence="9" type="ORF">SDC9_80015</name>
</gene>
<dbReference type="SUPFAM" id="SSF53067">
    <property type="entry name" value="Actin-like ATPase domain"/>
    <property type="match status" value="2"/>
</dbReference>
<protein>
    <submittedName>
        <fullName evidence="9">Ribulokinase</fullName>
        <ecNumber evidence="9">2.7.1.16</ecNumber>
    </submittedName>
</protein>
<dbReference type="EC" id="2.7.1.16" evidence="9"/>
<evidence type="ECO:0000256" key="4">
    <source>
        <dbReference type="ARBA" id="ARBA00022840"/>
    </source>
</evidence>
<dbReference type="CDD" id="cd07781">
    <property type="entry name" value="ASKHA_NBD_FGGY_L-RBK"/>
    <property type="match status" value="1"/>
</dbReference>
<dbReference type="InterPro" id="IPR018485">
    <property type="entry name" value="FGGY_C"/>
</dbReference>
<evidence type="ECO:0000256" key="1">
    <source>
        <dbReference type="ARBA" id="ARBA00022679"/>
    </source>
</evidence>
<keyword evidence="2" id="KW-0547">Nucleotide-binding</keyword>
<dbReference type="NCBIfam" id="TIGR01234">
    <property type="entry name" value="L-ribulokinase"/>
    <property type="match status" value="1"/>
</dbReference>
<dbReference type="GO" id="GO:0005737">
    <property type="term" value="C:cytoplasm"/>
    <property type="evidence" value="ECO:0007669"/>
    <property type="project" value="TreeGrafter"/>
</dbReference>
<evidence type="ECO:0000256" key="5">
    <source>
        <dbReference type="ARBA" id="ARBA00022935"/>
    </source>
</evidence>
<dbReference type="Gene3D" id="3.30.420.40">
    <property type="match status" value="2"/>
</dbReference>
<keyword evidence="3 9" id="KW-0418">Kinase</keyword>
<dbReference type="InterPro" id="IPR018484">
    <property type="entry name" value="FGGY_N"/>
</dbReference>
<keyword evidence="4" id="KW-0067">ATP-binding</keyword>
<dbReference type="Pfam" id="PF02782">
    <property type="entry name" value="FGGY_C"/>
    <property type="match status" value="1"/>
</dbReference>
<dbReference type="Pfam" id="PF00370">
    <property type="entry name" value="FGGY_N"/>
    <property type="match status" value="1"/>
</dbReference>
<evidence type="ECO:0000256" key="2">
    <source>
        <dbReference type="ARBA" id="ARBA00022741"/>
    </source>
</evidence>
<dbReference type="HAMAP" id="MF_00520">
    <property type="entry name" value="Ribulokinase"/>
    <property type="match status" value="1"/>
</dbReference>
<organism evidence="9">
    <name type="scientific">bioreactor metagenome</name>
    <dbReference type="NCBI Taxonomy" id="1076179"/>
    <lineage>
        <taxon>unclassified sequences</taxon>
        <taxon>metagenomes</taxon>
        <taxon>ecological metagenomes</taxon>
    </lineage>
</organism>
<evidence type="ECO:0000259" key="8">
    <source>
        <dbReference type="Pfam" id="PF02782"/>
    </source>
</evidence>
<keyword evidence="1 9" id="KW-0808">Transferase</keyword>
<evidence type="ECO:0000259" key="7">
    <source>
        <dbReference type="Pfam" id="PF00370"/>
    </source>
</evidence>
<dbReference type="AlphaFoldDB" id="A0A644YXU2"/>
<keyword evidence="6" id="KW-0119">Carbohydrate metabolism</keyword>
<dbReference type="GO" id="GO:0005524">
    <property type="term" value="F:ATP binding"/>
    <property type="evidence" value="ECO:0007669"/>
    <property type="project" value="UniProtKB-KW"/>
</dbReference>
<sequence length="555" mass="61498">MKYSIGIDYGSLSGRCVLVNVDNGEIVASVVSEYSHAVMDRALPSGKRLGTDWALQHPQDYLDVLYDTIPKVMNESGVSGEDIIGIGIDFTACTVLPLNKDGIPLSFIPKYINNPHAYVKLWKHHASQAQADLINEIATVRNESFLKRYGGKISSEWLFPKLLQILQEDPELYDEIDCFIEACDWIVYYLTGNLVRNESSLGFKAMWSKKEGFPSSDFFKAVDTRFTHVLDKLKGEITPVATSAGTIKQDIAHCLGISELAHVSSAHMDAACSFLGAGINKAGSMLAVMGTSTCHMLLGKDEKYVPGICGYVDGGFNPGFFGYEAGQSCVGDHFQWFVENCIPSSYSIEAEKQNLSIFQYLGKLASKKRVGESGLIALDWWNGNRSILVDGQLSGVIVGYTLQTQPEDIYRSLIEATAFGTKVIIDNYRKHDIKINQLYCSGGIAKKDPYMMQIYADVLGTSVYVVQAKENAALSASILGALAAKNNGGYESVDEAIAHMAHRETKQYLPNSDNYETYKILYKEYCILHDYFGYGNNPVMKTLKKLKVLMEKDRI</sequence>
<dbReference type="InterPro" id="IPR000577">
    <property type="entry name" value="Carb_kinase_FGGY"/>
</dbReference>
<dbReference type="GO" id="GO:0019569">
    <property type="term" value="P:L-arabinose catabolic process to D-xylulose 5-phosphate"/>
    <property type="evidence" value="ECO:0007669"/>
    <property type="project" value="InterPro"/>
</dbReference>
<feature type="domain" description="Carbohydrate kinase FGGY N-terminal" evidence="7">
    <location>
        <begin position="3"/>
        <end position="276"/>
    </location>
</feature>
<reference evidence="9" key="1">
    <citation type="submission" date="2019-08" db="EMBL/GenBank/DDBJ databases">
        <authorList>
            <person name="Kucharzyk K."/>
            <person name="Murdoch R.W."/>
            <person name="Higgins S."/>
            <person name="Loffler F."/>
        </authorList>
    </citation>
    <scope>NUCLEOTIDE SEQUENCE</scope>
</reference>
<evidence type="ECO:0000256" key="3">
    <source>
        <dbReference type="ARBA" id="ARBA00022777"/>
    </source>
</evidence>
<comment type="caution">
    <text evidence="9">The sequence shown here is derived from an EMBL/GenBank/DDBJ whole genome shotgun (WGS) entry which is preliminary data.</text>
</comment>
<dbReference type="PANTHER" id="PTHR43435">
    <property type="entry name" value="RIBULOKINASE"/>
    <property type="match status" value="1"/>
</dbReference>
<keyword evidence="5" id="KW-0054">Arabinose catabolism</keyword>
<dbReference type="NCBIfam" id="NF003154">
    <property type="entry name" value="PRK04123.1"/>
    <property type="match status" value="1"/>
</dbReference>
<dbReference type="PIRSF" id="PIRSF000538">
    <property type="entry name" value="GlpK"/>
    <property type="match status" value="1"/>
</dbReference>
<dbReference type="GO" id="GO:0019150">
    <property type="term" value="F:D-ribulokinase activity"/>
    <property type="evidence" value="ECO:0007669"/>
    <property type="project" value="TreeGrafter"/>
</dbReference>
<dbReference type="GO" id="GO:0008741">
    <property type="term" value="F:ribulokinase activity"/>
    <property type="evidence" value="ECO:0007669"/>
    <property type="project" value="UniProtKB-EC"/>
</dbReference>
<dbReference type="InterPro" id="IPR043129">
    <property type="entry name" value="ATPase_NBD"/>
</dbReference>
<feature type="domain" description="Carbohydrate kinase FGGY C-terminal" evidence="8">
    <location>
        <begin position="286"/>
        <end position="484"/>
    </location>
</feature>
<dbReference type="EMBL" id="VSSQ01006660">
    <property type="protein sequence ID" value="MPM33440.1"/>
    <property type="molecule type" value="Genomic_DNA"/>
</dbReference>